<keyword evidence="9" id="KW-0418">Kinase</keyword>
<proteinExistence type="inferred from homology"/>
<evidence type="ECO:0000256" key="9">
    <source>
        <dbReference type="ARBA" id="ARBA00022777"/>
    </source>
</evidence>
<dbReference type="SUPFAM" id="SSF56112">
    <property type="entry name" value="Protein kinase-like (PK-like)"/>
    <property type="match status" value="1"/>
</dbReference>
<dbReference type="InterPro" id="IPR015943">
    <property type="entry name" value="WD40/YVTN_repeat-like_dom_sf"/>
</dbReference>
<feature type="compositionally biased region" description="Basic and acidic residues" evidence="21">
    <location>
        <begin position="655"/>
        <end position="665"/>
    </location>
</feature>
<feature type="compositionally biased region" description="Acidic residues" evidence="21">
    <location>
        <begin position="666"/>
        <end position="675"/>
    </location>
</feature>
<feature type="binding site" evidence="20">
    <location>
        <position position="519"/>
    </location>
    <ligand>
        <name>ATP</name>
        <dbReference type="ChEBI" id="CHEBI:30616"/>
    </ligand>
</feature>
<feature type="compositionally biased region" description="Polar residues" evidence="21">
    <location>
        <begin position="718"/>
        <end position="733"/>
    </location>
</feature>
<keyword evidence="17" id="KW-0834">Unfolded protein response</keyword>
<keyword evidence="5" id="KW-0808">Transferase</keyword>
<dbReference type="GO" id="GO:0005634">
    <property type="term" value="C:nucleus"/>
    <property type="evidence" value="ECO:0007669"/>
    <property type="project" value="TreeGrafter"/>
</dbReference>
<feature type="domain" description="Protein kinase" evidence="22">
    <location>
        <begin position="490"/>
        <end position="1060"/>
    </location>
</feature>
<keyword evidence="4" id="KW-0597">Phosphoprotein</keyword>
<evidence type="ECO:0000313" key="23">
    <source>
        <dbReference type="EMBL" id="CAD7194504.1"/>
    </source>
</evidence>
<feature type="region of interest" description="Disordered" evidence="21">
    <location>
        <begin position="655"/>
        <end position="684"/>
    </location>
</feature>
<dbReference type="InterPro" id="IPR011047">
    <property type="entry name" value="Quinoprotein_ADH-like_sf"/>
</dbReference>
<evidence type="ECO:0000256" key="3">
    <source>
        <dbReference type="ARBA" id="ARBA00022527"/>
    </source>
</evidence>
<dbReference type="PANTHER" id="PTHR11042:SF91">
    <property type="entry name" value="EUKARYOTIC TRANSLATION INITIATION FACTOR 2-ALPHA KINASE"/>
    <property type="match status" value="1"/>
</dbReference>
<name>A0A7R8VAE6_TIMDO</name>
<keyword evidence="6" id="KW-0812">Transmembrane</keyword>
<dbReference type="PANTHER" id="PTHR11042">
    <property type="entry name" value="EUKARYOTIC TRANSLATION INITIATION FACTOR 2-ALPHA KINASE EIF2-ALPHA KINASE -RELATED"/>
    <property type="match status" value="1"/>
</dbReference>
<evidence type="ECO:0000256" key="8">
    <source>
        <dbReference type="ARBA" id="ARBA00022741"/>
    </source>
</evidence>
<dbReference type="Pfam" id="PF00069">
    <property type="entry name" value="Pkinase"/>
    <property type="match status" value="2"/>
</dbReference>
<keyword evidence="11 20" id="KW-0067">ATP-binding</keyword>
<keyword evidence="14" id="KW-0346">Stress response</keyword>
<keyword evidence="13" id="KW-1133">Transmembrane helix</keyword>
<evidence type="ECO:0000256" key="10">
    <source>
        <dbReference type="ARBA" id="ARBA00022824"/>
    </source>
</evidence>
<dbReference type="FunFam" id="3.30.200.20:FF:000193">
    <property type="entry name" value="Eukaryotic translation initiation factor 2-alpha kinase 3"/>
    <property type="match status" value="1"/>
</dbReference>
<evidence type="ECO:0000256" key="2">
    <source>
        <dbReference type="ARBA" id="ARBA00012513"/>
    </source>
</evidence>
<evidence type="ECO:0000259" key="22">
    <source>
        <dbReference type="PROSITE" id="PS50011"/>
    </source>
</evidence>
<dbReference type="InterPro" id="IPR050339">
    <property type="entry name" value="CC_SR_Kinase"/>
</dbReference>
<evidence type="ECO:0000256" key="18">
    <source>
        <dbReference type="ARBA" id="ARBA00037982"/>
    </source>
</evidence>
<evidence type="ECO:0000256" key="17">
    <source>
        <dbReference type="ARBA" id="ARBA00023230"/>
    </source>
</evidence>
<keyword evidence="16" id="KW-0325">Glycoprotein</keyword>
<organism evidence="23">
    <name type="scientific">Timema douglasi</name>
    <name type="common">Walking stick</name>
    <dbReference type="NCBI Taxonomy" id="61478"/>
    <lineage>
        <taxon>Eukaryota</taxon>
        <taxon>Metazoa</taxon>
        <taxon>Ecdysozoa</taxon>
        <taxon>Arthropoda</taxon>
        <taxon>Hexapoda</taxon>
        <taxon>Insecta</taxon>
        <taxon>Pterygota</taxon>
        <taxon>Neoptera</taxon>
        <taxon>Polyneoptera</taxon>
        <taxon>Phasmatodea</taxon>
        <taxon>Timematodea</taxon>
        <taxon>Timematoidea</taxon>
        <taxon>Timematidae</taxon>
        <taxon>Timema</taxon>
    </lineage>
</organism>
<dbReference type="PROSITE" id="PS00108">
    <property type="entry name" value="PROTEIN_KINASE_ST"/>
    <property type="match status" value="1"/>
</dbReference>
<feature type="region of interest" description="Disordered" evidence="21">
    <location>
        <begin position="704"/>
        <end position="739"/>
    </location>
</feature>
<evidence type="ECO:0000256" key="13">
    <source>
        <dbReference type="ARBA" id="ARBA00022989"/>
    </source>
</evidence>
<accession>A0A7R8VAE6</accession>
<evidence type="ECO:0000256" key="1">
    <source>
        <dbReference type="ARBA" id="ARBA00004115"/>
    </source>
</evidence>
<comment type="similarity">
    <text evidence="18">Belongs to the protein kinase superfamily. Ser/Thr protein kinase family. GCN2 subfamily.</text>
</comment>
<dbReference type="Gene3D" id="3.30.200.20">
    <property type="entry name" value="Phosphorylase Kinase, domain 1"/>
    <property type="match status" value="1"/>
</dbReference>
<dbReference type="InterPro" id="IPR000719">
    <property type="entry name" value="Prot_kinase_dom"/>
</dbReference>
<dbReference type="InterPro" id="IPR008271">
    <property type="entry name" value="Ser/Thr_kinase_AS"/>
</dbReference>
<dbReference type="GO" id="GO:0004694">
    <property type="term" value="F:eukaryotic translation initiation factor 2alpha kinase activity"/>
    <property type="evidence" value="ECO:0007669"/>
    <property type="project" value="TreeGrafter"/>
</dbReference>
<evidence type="ECO:0000256" key="21">
    <source>
        <dbReference type="SAM" id="MobiDB-lite"/>
    </source>
</evidence>
<sequence length="1104" mass="123806">MRDRRDSDQFTRDKAKGFLEHLRSDLENIIDLLSMGRWLKSGSLKKAIKTSATVPPVAMEASTTNRLVYVSTLDGRLWALDAALGGAVVWNVNTGSGPMLSSSIHRLELTNNGQWVRMIPSLSGGLYRFNGDSIEPVPVTADNLLQSSGFLFSDDLVISDLGSDCHSTNSPPSTDVLDFELKIIVPEGLVCALSKVEPGRILWKHKNSYPTSLLQFDTPVVSAWHHRGGKMTEVDLFSGARMFNDNMGSITPSLYIGMHNKQLYIQESVTVQRSVGNWASNLLTDESSNNFRIPWHPVPATSTALGLLDDHLLASEDPTTDDESQASTTAISVLYGSSYVNGNGFFLFSEESLKKTKHSQCLKNATLSLDGDTIAMEGDDDNDDDFFSEEETPVQIIIVSLWFWWKEVLVISCTTALLFNLVITQRFLHIFANQHKNVIVQKEVIVVEKHIPMKQDTDSGVDMRLSLRSHSDPGSTVLAPEFISRYLTDFDPVRCLGKGGFGIVFEAKNKIDDWHYAIKRIALPNSQESRDRVMREVKALAKLDHQHIVRYFNAWLECPPPGWQEDQDKLCPLKATLAISNEQTTISEVIPIVNGIKLDMESNQDKSLGPIVKDVLHNLKTYYVNIEENNLFSFATILDPRFKVDVFSSPQSSKEAKSRLEAKLSEEEEEEEEEPPDKLSRVETASGPMASVYSRLIASKGNIQTRPNNVMSPKIQLESDQLSYSEDVTTDGTEQSRKKNHVNNKSLIDNSSVYLNLCNGKGLDPLLMGNIKDSFSNRLPSDISDSFIKFEASEGYEASERREESVINVNSASSETGDSPFGHFGYQHKSNSDEMKQVVVKRPMSLQISPGGGVIVPVKASRMFLFIQMQLCRKESLREWLKDNVGPRDKRTVLNMFLQILDAVEYVHLQGLIHRDLKPSNIFFSLDGQIKVGDFGLVTAMVESGDQRTPGGDGDTFLGDEIHTAQVGTQLYMSPEQSKGLPYNYKVDIYSLGVILVELLVPFGTEMERIRTLLDVRKNKLPPHFKQDYSEEYGLLHLMLSHYPDQRPTTYGIRARAPFNQETESDEWHFDLPSSRRRTMSNTFSNTSSLDSSCEQKELVKQLC</sequence>
<evidence type="ECO:0000256" key="16">
    <source>
        <dbReference type="ARBA" id="ARBA00023180"/>
    </source>
</evidence>
<dbReference type="AlphaFoldDB" id="A0A7R8VAE6"/>
<protein>
    <recommendedName>
        <fullName evidence="2">non-specific serine/threonine protein kinase</fullName>
        <ecNumber evidence="2">2.7.11.1</ecNumber>
    </recommendedName>
    <alternativeName>
        <fullName evidence="19">PRKR-like endoplasmic reticulum kinase</fullName>
    </alternativeName>
</protein>
<keyword evidence="8 20" id="KW-0547">Nucleotide-binding</keyword>
<dbReference type="PROSITE" id="PS00107">
    <property type="entry name" value="PROTEIN_KINASE_ATP"/>
    <property type="match status" value="1"/>
</dbReference>
<evidence type="ECO:0000256" key="19">
    <source>
        <dbReference type="ARBA" id="ARBA00041500"/>
    </source>
</evidence>
<evidence type="ECO:0000256" key="7">
    <source>
        <dbReference type="ARBA" id="ARBA00022729"/>
    </source>
</evidence>
<gene>
    <name evidence="23" type="ORF">TDIB3V08_LOCUS928</name>
</gene>
<dbReference type="InterPro" id="IPR017441">
    <property type="entry name" value="Protein_kinase_ATP_BS"/>
</dbReference>
<dbReference type="FunFam" id="1.10.510.10:FF:000251">
    <property type="entry name" value="eukaryotic translation initiation factor 2-alpha kinase 3"/>
    <property type="match status" value="1"/>
</dbReference>
<keyword evidence="10" id="KW-0256">Endoplasmic reticulum</keyword>
<dbReference type="EC" id="2.7.11.1" evidence="2"/>
<dbReference type="Gene3D" id="1.10.510.10">
    <property type="entry name" value="Transferase(Phosphotransferase) domain 1"/>
    <property type="match status" value="1"/>
</dbReference>
<evidence type="ECO:0000256" key="12">
    <source>
        <dbReference type="ARBA" id="ARBA00022845"/>
    </source>
</evidence>
<dbReference type="EMBL" id="OA564501">
    <property type="protein sequence ID" value="CAD7194504.1"/>
    <property type="molecule type" value="Genomic_DNA"/>
</dbReference>
<keyword evidence="7" id="KW-0732">Signal</keyword>
<keyword evidence="15" id="KW-0472">Membrane</keyword>
<evidence type="ECO:0000256" key="6">
    <source>
        <dbReference type="ARBA" id="ARBA00022692"/>
    </source>
</evidence>
<dbReference type="GO" id="GO:0005524">
    <property type="term" value="F:ATP binding"/>
    <property type="evidence" value="ECO:0007669"/>
    <property type="project" value="UniProtKB-UniRule"/>
</dbReference>
<dbReference type="InterPro" id="IPR011009">
    <property type="entry name" value="Kinase-like_dom_sf"/>
</dbReference>
<evidence type="ECO:0000256" key="20">
    <source>
        <dbReference type="PROSITE-ProRule" id="PRU10141"/>
    </source>
</evidence>
<evidence type="ECO:0000256" key="15">
    <source>
        <dbReference type="ARBA" id="ARBA00023136"/>
    </source>
</evidence>
<comment type="subcellular location">
    <subcellularLocation>
        <location evidence="1">Endoplasmic reticulum membrane</location>
        <topology evidence="1">Single-pass type I membrane protein</topology>
    </subcellularLocation>
</comment>
<keyword evidence="3" id="KW-0723">Serine/threonine-protein kinase</keyword>
<evidence type="ECO:0000256" key="11">
    <source>
        <dbReference type="ARBA" id="ARBA00022840"/>
    </source>
</evidence>
<dbReference type="PROSITE" id="PS50011">
    <property type="entry name" value="PROTEIN_KINASE_DOM"/>
    <property type="match status" value="1"/>
</dbReference>
<evidence type="ECO:0000256" key="4">
    <source>
        <dbReference type="ARBA" id="ARBA00022553"/>
    </source>
</evidence>
<keyword evidence="12" id="KW-0810">Translation regulation</keyword>
<dbReference type="SMART" id="SM00220">
    <property type="entry name" value="S_TKc"/>
    <property type="match status" value="1"/>
</dbReference>
<reference evidence="23" key="1">
    <citation type="submission" date="2020-11" db="EMBL/GenBank/DDBJ databases">
        <authorList>
            <person name="Tran Van P."/>
        </authorList>
    </citation>
    <scope>NUCLEOTIDE SEQUENCE</scope>
</reference>
<evidence type="ECO:0000256" key="14">
    <source>
        <dbReference type="ARBA" id="ARBA00023016"/>
    </source>
</evidence>
<dbReference type="SUPFAM" id="SSF50998">
    <property type="entry name" value="Quinoprotein alcohol dehydrogenase-like"/>
    <property type="match status" value="1"/>
</dbReference>
<dbReference type="GO" id="GO:0005789">
    <property type="term" value="C:endoplasmic reticulum membrane"/>
    <property type="evidence" value="ECO:0007669"/>
    <property type="project" value="UniProtKB-SubCell"/>
</dbReference>
<dbReference type="Gene3D" id="2.130.10.10">
    <property type="entry name" value="YVTN repeat-like/Quinoprotein amine dehydrogenase"/>
    <property type="match status" value="1"/>
</dbReference>
<dbReference type="GO" id="GO:0006986">
    <property type="term" value="P:response to unfolded protein"/>
    <property type="evidence" value="ECO:0007669"/>
    <property type="project" value="UniProtKB-KW"/>
</dbReference>
<evidence type="ECO:0000256" key="5">
    <source>
        <dbReference type="ARBA" id="ARBA00022679"/>
    </source>
</evidence>